<dbReference type="GO" id="GO:0000160">
    <property type="term" value="P:phosphorelay signal transduction system"/>
    <property type="evidence" value="ECO:0007669"/>
    <property type="project" value="InterPro"/>
</dbReference>
<dbReference type="PANTHER" id="PTHR44591:SF22">
    <property type="entry name" value="CHEY SUBFAMILY"/>
    <property type="match status" value="1"/>
</dbReference>
<dbReference type="InterPro" id="IPR029787">
    <property type="entry name" value="Nucleotide_cyclase"/>
</dbReference>
<dbReference type="SMART" id="SM00267">
    <property type="entry name" value="GGDEF"/>
    <property type="match status" value="1"/>
</dbReference>
<dbReference type="InterPro" id="IPR001789">
    <property type="entry name" value="Sig_transdc_resp-reg_receiver"/>
</dbReference>
<dbReference type="Pfam" id="PF00990">
    <property type="entry name" value="GGDEF"/>
    <property type="match status" value="1"/>
</dbReference>
<comment type="caution">
    <text evidence="2">Lacks conserved residue(s) required for the propagation of feature annotation.</text>
</comment>
<dbReference type="Gene3D" id="3.40.50.2300">
    <property type="match status" value="2"/>
</dbReference>
<dbReference type="InterPro" id="IPR050595">
    <property type="entry name" value="Bact_response_regulator"/>
</dbReference>
<evidence type="ECO:0000259" key="3">
    <source>
        <dbReference type="PROSITE" id="PS50110"/>
    </source>
</evidence>
<dbReference type="SUPFAM" id="SSF55073">
    <property type="entry name" value="Nucleotide cyclase"/>
    <property type="match status" value="1"/>
</dbReference>
<dbReference type="PROSITE" id="PS50110">
    <property type="entry name" value="RESPONSE_REGULATORY"/>
    <property type="match status" value="2"/>
</dbReference>
<reference evidence="4" key="1">
    <citation type="journal article" date="2020" name="J. ISSAAS">
        <title>Lactobacilli and other gastrointestinal microbiota of Peromyscus leucopus, reservoir host for agents of Lyme disease and other zoonoses in North America.</title>
        <authorList>
            <person name="Milovic A."/>
            <person name="Bassam K."/>
            <person name="Shao H."/>
            <person name="Chatzistamou I."/>
            <person name="Tufts D.M."/>
            <person name="Diuk-Wasser M."/>
            <person name="Barbour A.G."/>
        </authorList>
    </citation>
    <scope>NUCLEOTIDE SEQUENCE</scope>
    <source>
        <strain evidence="4">LL20</strain>
    </source>
</reference>
<feature type="modified residue" description="4-aspartylphosphate" evidence="2">
    <location>
        <position position="363"/>
    </location>
</feature>
<proteinExistence type="predicted"/>
<dbReference type="EMBL" id="MN577570">
    <property type="protein sequence ID" value="QGT49786.1"/>
    <property type="molecule type" value="Genomic_DNA"/>
</dbReference>
<evidence type="ECO:0000256" key="1">
    <source>
        <dbReference type="ARBA" id="ARBA00022553"/>
    </source>
</evidence>
<evidence type="ECO:0000313" key="4">
    <source>
        <dbReference type="EMBL" id="QGT49786.1"/>
    </source>
</evidence>
<keyword evidence="1 2" id="KW-0597">Phosphoprotein</keyword>
<dbReference type="Gene3D" id="3.30.70.270">
    <property type="match status" value="1"/>
</dbReference>
<dbReference type="PANTHER" id="PTHR44591">
    <property type="entry name" value="STRESS RESPONSE REGULATOR PROTEIN 1"/>
    <property type="match status" value="1"/>
</dbReference>
<dbReference type="InterPro" id="IPR011006">
    <property type="entry name" value="CheY-like_superfamily"/>
</dbReference>
<gene>
    <name evidence="4" type="ORF">Melaina855_1730</name>
</gene>
<dbReference type="AlphaFoldDB" id="A0A650EJP6"/>
<evidence type="ECO:0000256" key="2">
    <source>
        <dbReference type="PROSITE-ProRule" id="PRU00169"/>
    </source>
</evidence>
<feature type="domain" description="Response regulatory" evidence="3">
    <location>
        <begin position="317"/>
        <end position="428"/>
    </location>
</feature>
<name>A0A650EJP6_9BACT</name>
<protein>
    <submittedName>
        <fullName evidence="4">Diguanylate cyclase</fullName>
    </submittedName>
</protein>
<dbReference type="SMART" id="SM00448">
    <property type="entry name" value="REC"/>
    <property type="match status" value="2"/>
</dbReference>
<dbReference type="InterPro" id="IPR000160">
    <property type="entry name" value="GGDEF_dom"/>
</dbReference>
<accession>A0A650EJP6</accession>
<organism evidence="4">
    <name type="scientific">uncultured Candidatus Melainabacteria bacterium</name>
    <dbReference type="NCBI Taxonomy" id="2682970"/>
    <lineage>
        <taxon>Bacteria</taxon>
        <taxon>Bacillati</taxon>
        <taxon>Candidatus Melainabacteria</taxon>
        <taxon>environmental samples</taxon>
    </lineage>
</organism>
<dbReference type="InterPro" id="IPR043128">
    <property type="entry name" value="Rev_trsase/Diguanyl_cyclase"/>
</dbReference>
<dbReference type="SUPFAM" id="SSF52172">
    <property type="entry name" value="CheY-like"/>
    <property type="match status" value="2"/>
</dbReference>
<sequence>MQSVTLIIDKRLELSTKYKKLLESETNKVIISKDLITSIKLIQDKEPDLIIISDSFDDDLSDFCKQVRALTYNMRPIIVAMSKSADFNDRIKVLESGADDFLSEPVNSEEFQVRMNAHLRREFESNLDSKQQLPNKNYTLRAIKRKLSEDIEWAALYISIENFESYKRAYTDLASDKLLQTYIAIIQASLNQNDYIGQISENIFLVLTDTIKAERLARFLIFAFDSVANKFYAEHDLDRGYMILQGDEYAGRRANFVHSTIGIITNEFTKYKDTSQVITTLTQIHKMADDPNRSNYLMERPKISGQDSILEKELNNKILIFETDEALSILLNTILNLQGYQTQIINEYEIPQNREIPAIIIVDAGDLEKKNGLNLCYKLKQQEDFKQSKIIVTSIIHDKELILNTGADLYLPKPYDIPQLIKWVNEFIKEFNS</sequence>
<feature type="domain" description="Response regulatory" evidence="3">
    <location>
        <begin position="4"/>
        <end position="119"/>
    </location>
</feature>